<gene>
    <name evidence="7" type="ORF">E0H58_09645</name>
</gene>
<dbReference type="Gene3D" id="3.40.50.300">
    <property type="entry name" value="P-loop containing nucleotide triphosphate hydrolases"/>
    <property type="match status" value="3"/>
</dbReference>
<sequence>MLEQEIAVEQGEVTVMYERLDVLREKARGELGRVQAEETTGTDQAWSERESFTDLFSGRFSQLSSVERGLCFGRIDETAGERFHIGRIGLFDDDYNPLLIDWRTPVAQVFYRATAAQPLGVKRRRHIRLHGRTVVGVDDDLLDAAAIDDGERSTLIGEAALLSSLSASRTGRMNEIVATIQSEQDEIIRSGLPGVLVVQGGPGTGKTVVALHRAAYLLYTHREQLGRSGVLVVGPNSTFLRYIDQVLPSLGETDVVLATISEMFPGVAATAPEPAEAARIKGNLAMADVIAQSIAGFRVVPAEPIRLKVNQDELVLRPSAIRKAQQGALAAQPLHNRARPLFVRRILKTLTNQVVDRIGRQYVGDADIEDIQQELFDDDRVLELLDRLWPELTPPLLVSVLFSSDDRLAAAAPHLSPAERSAVLRPLTADWAPSDVALLDEAAELLGETADVVVGRKRQAAADAAAEEAGREYARGIVDIELTAERITIEPWEIEQFKDLIAQRTRVFNRPASSAEGAAYDRDWVFGHVIVDEAQELSAMDWRMLMRRCPRRSMTIVGDIAQTGSAAGVRSWAELLDRYAARRWRTAELTVNYRTPTEIMTVAANVLAAIDPTLKPPTSVRETSVEPFIDPVPEGCLTDALREAIKFEQHAIGDGKLAVIVPASRYDEFAAVLPEVAHSHDPSVLDGTVALLDVPQSKGLEFDAVVIADPTTITTESPRGLSDLYVAITRATKRLTILGNLPDILKRSA</sequence>
<dbReference type="InterPro" id="IPR014016">
    <property type="entry name" value="UvrD-like_ATP-bd"/>
</dbReference>
<accession>A0ABY2A5W5</accession>
<dbReference type="PANTHER" id="PTHR11070:SF45">
    <property type="entry name" value="DNA 3'-5' HELICASE"/>
    <property type="match status" value="1"/>
</dbReference>
<evidence type="ECO:0000313" key="7">
    <source>
        <dbReference type="EMBL" id="TCC24498.1"/>
    </source>
</evidence>
<organism evidence="7 8">
    <name type="scientific">Kribbella speibonae</name>
    <dbReference type="NCBI Taxonomy" id="1572660"/>
    <lineage>
        <taxon>Bacteria</taxon>
        <taxon>Bacillati</taxon>
        <taxon>Actinomycetota</taxon>
        <taxon>Actinomycetes</taxon>
        <taxon>Propionibacteriales</taxon>
        <taxon>Kribbellaceae</taxon>
        <taxon>Kribbella</taxon>
    </lineage>
</organism>
<evidence type="ECO:0000256" key="3">
    <source>
        <dbReference type="ARBA" id="ARBA00022806"/>
    </source>
</evidence>
<dbReference type="InterPro" id="IPR027417">
    <property type="entry name" value="P-loop_NTPase"/>
</dbReference>
<dbReference type="InterPro" id="IPR000212">
    <property type="entry name" value="DNA_helicase_UvrD/REP"/>
</dbReference>
<dbReference type="Proteomes" id="UP000292385">
    <property type="component" value="Unassembled WGS sequence"/>
</dbReference>
<evidence type="ECO:0000256" key="1">
    <source>
        <dbReference type="ARBA" id="ARBA00022741"/>
    </source>
</evidence>
<evidence type="ECO:0000256" key="2">
    <source>
        <dbReference type="ARBA" id="ARBA00022801"/>
    </source>
</evidence>
<evidence type="ECO:0000259" key="6">
    <source>
        <dbReference type="PROSITE" id="PS51198"/>
    </source>
</evidence>
<dbReference type="EMBL" id="SJJY01000002">
    <property type="protein sequence ID" value="TCC24498.1"/>
    <property type="molecule type" value="Genomic_DNA"/>
</dbReference>
<protein>
    <submittedName>
        <fullName evidence="7">DUF2075 domain-containing protein</fullName>
    </submittedName>
</protein>
<name>A0ABY2A5W5_9ACTN</name>
<feature type="binding site" evidence="5">
    <location>
        <begin position="200"/>
        <end position="207"/>
    </location>
    <ligand>
        <name>ATP</name>
        <dbReference type="ChEBI" id="CHEBI:30616"/>
    </ligand>
</feature>
<evidence type="ECO:0000256" key="4">
    <source>
        <dbReference type="ARBA" id="ARBA00022840"/>
    </source>
</evidence>
<evidence type="ECO:0000256" key="5">
    <source>
        <dbReference type="PROSITE-ProRule" id="PRU00560"/>
    </source>
</evidence>
<evidence type="ECO:0000313" key="8">
    <source>
        <dbReference type="Proteomes" id="UP000292385"/>
    </source>
</evidence>
<dbReference type="InterPro" id="IPR027785">
    <property type="entry name" value="UvrD-like_helicase_C"/>
</dbReference>
<keyword evidence="2 5" id="KW-0378">Hydrolase</keyword>
<dbReference type="RefSeq" id="WP_131460993.1">
    <property type="nucleotide sequence ID" value="NZ_SJJY01000002.1"/>
</dbReference>
<proteinExistence type="predicted"/>
<feature type="domain" description="UvrD-like helicase ATP-binding" evidence="6">
    <location>
        <begin position="179"/>
        <end position="596"/>
    </location>
</feature>
<keyword evidence="8" id="KW-1185">Reference proteome</keyword>
<dbReference type="PANTHER" id="PTHR11070">
    <property type="entry name" value="UVRD / RECB / PCRA DNA HELICASE FAMILY MEMBER"/>
    <property type="match status" value="1"/>
</dbReference>
<keyword evidence="1 5" id="KW-0547">Nucleotide-binding</keyword>
<comment type="caution">
    <text evidence="7">The sequence shown here is derived from an EMBL/GenBank/DDBJ whole genome shotgun (WGS) entry which is preliminary data.</text>
</comment>
<dbReference type="Pfam" id="PF13538">
    <property type="entry name" value="UvrD_C_2"/>
    <property type="match status" value="1"/>
</dbReference>
<reference evidence="7 8" key="1">
    <citation type="submission" date="2019-02" db="EMBL/GenBank/DDBJ databases">
        <title>Kribbella capetownensis sp. nov. and Kribbella speibonae sp. nov., isolated from soil.</title>
        <authorList>
            <person name="Curtis S.M."/>
            <person name="Norton I."/>
            <person name="Everest G.J."/>
            <person name="Meyers P.R."/>
        </authorList>
    </citation>
    <scope>NUCLEOTIDE SEQUENCE [LARGE SCALE GENOMIC DNA]</scope>
    <source>
        <strain evidence="7 8">SK5</strain>
    </source>
</reference>
<keyword evidence="3 5" id="KW-0347">Helicase</keyword>
<dbReference type="PROSITE" id="PS51198">
    <property type="entry name" value="UVRD_HELICASE_ATP_BIND"/>
    <property type="match status" value="1"/>
</dbReference>
<keyword evidence="4 5" id="KW-0067">ATP-binding</keyword>
<dbReference type="SUPFAM" id="SSF52540">
    <property type="entry name" value="P-loop containing nucleoside triphosphate hydrolases"/>
    <property type="match status" value="1"/>
</dbReference>